<comment type="caution">
    <text evidence="3">The sequence shown here is derived from an EMBL/GenBank/DDBJ whole genome shotgun (WGS) entry which is preliminary data.</text>
</comment>
<feature type="transmembrane region" description="Helical" evidence="2">
    <location>
        <begin position="39"/>
        <end position="61"/>
    </location>
</feature>
<keyword evidence="2" id="KW-0472">Membrane</keyword>
<evidence type="ECO:0000313" key="4">
    <source>
        <dbReference type="Proteomes" id="UP001169027"/>
    </source>
</evidence>
<feature type="compositionally biased region" description="Basic and acidic residues" evidence="1">
    <location>
        <begin position="1"/>
        <end position="21"/>
    </location>
</feature>
<sequence>MQEDHDTRLGWWTEKPDRQDRGSSFAPLPPRSEERDERVWTRVAVIIMIMTVFGLSLLRLVGAIV</sequence>
<reference evidence="3" key="1">
    <citation type="submission" date="2023-06" db="EMBL/GenBank/DDBJ databases">
        <authorList>
            <person name="Jiang Y."/>
            <person name="Liu Q."/>
        </authorList>
    </citation>
    <scope>NUCLEOTIDE SEQUENCE</scope>
    <source>
        <strain evidence="3">CGMCC 1.12090</strain>
    </source>
</reference>
<name>A0ABT8S2A6_9BURK</name>
<feature type="region of interest" description="Disordered" evidence="1">
    <location>
        <begin position="1"/>
        <end position="36"/>
    </location>
</feature>
<gene>
    <name evidence="3" type="ORF">Q2T77_11155</name>
</gene>
<evidence type="ECO:0000256" key="2">
    <source>
        <dbReference type="SAM" id="Phobius"/>
    </source>
</evidence>
<organism evidence="3 4">
    <name type="scientific">Variovorax ginsengisoli</name>
    <dbReference type="NCBI Taxonomy" id="363844"/>
    <lineage>
        <taxon>Bacteria</taxon>
        <taxon>Pseudomonadati</taxon>
        <taxon>Pseudomonadota</taxon>
        <taxon>Betaproteobacteria</taxon>
        <taxon>Burkholderiales</taxon>
        <taxon>Comamonadaceae</taxon>
        <taxon>Variovorax</taxon>
    </lineage>
</organism>
<protein>
    <recommendedName>
        <fullName evidence="5">DUF2970 domain-containing protein</fullName>
    </recommendedName>
</protein>
<keyword evidence="2" id="KW-0812">Transmembrane</keyword>
<dbReference type="EMBL" id="JAUKVY010000006">
    <property type="protein sequence ID" value="MDO1532845.1"/>
    <property type="molecule type" value="Genomic_DNA"/>
</dbReference>
<proteinExistence type="predicted"/>
<dbReference type="RefSeq" id="WP_301808136.1">
    <property type="nucleotide sequence ID" value="NZ_JAUJZH010000006.1"/>
</dbReference>
<evidence type="ECO:0008006" key="5">
    <source>
        <dbReference type="Google" id="ProtNLM"/>
    </source>
</evidence>
<keyword evidence="4" id="KW-1185">Reference proteome</keyword>
<evidence type="ECO:0000313" key="3">
    <source>
        <dbReference type="EMBL" id="MDO1532845.1"/>
    </source>
</evidence>
<accession>A0ABT8S2A6</accession>
<keyword evidence="2" id="KW-1133">Transmembrane helix</keyword>
<dbReference type="Proteomes" id="UP001169027">
    <property type="component" value="Unassembled WGS sequence"/>
</dbReference>
<evidence type="ECO:0000256" key="1">
    <source>
        <dbReference type="SAM" id="MobiDB-lite"/>
    </source>
</evidence>